<keyword evidence="2" id="KW-0479">Metal-binding</keyword>
<dbReference type="Proteomes" id="UP001187531">
    <property type="component" value="Unassembled WGS sequence"/>
</dbReference>
<keyword evidence="4 10" id="KW-0863">Zinc-finger</keyword>
<dbReference type="PROSITE" id="PS00028">
    <property type="entry name" value="ZINC_FINGER_C2H2_1"/>
    <property type="match status" value="1"/>
</dbReference>
<evidence type="ECO:0000256" key="5">
    <source>
        <dbReference type="ARBA" id="ARBA00022833"/>
    </source>
</evidence>
<name>A0AA88ID40_ARTSF</name>
<dbReference type="PANTHER" id="PTHR23235">
    <property type="entry name" value="KRUEPPEL-LIKE TRANSCRIPTION FACTOR"/>
    <property type="match status" value="1"/>
</dbReference>
<dbReference type="FunFam" id="3.30.160.60:FF:000064">
    <property type="entry name" value="Early growth response protein 3"/>
    <property type="match status" value="1"/>
</dbReference>
<protein>
    <recommendedName>
        <fullName evidence="12">C2H2-type domain-containing protein</fullName>
    </recommendedName>
</protein>
<dbReference type="GO" id="GO:0008270">
    <property type="term" value="F:zinc ion binding"/>
    <property type="evidence" value="ECO:0007669"/>
    <property type="project" value="UniProtKB-KW"/>
</dbReference>
<dbReference type="AlphaFoldDB" id="A0AA88ID40"/>
<dbReference type="Gene3D" id="3.30.160.60">
    <property type="entry name" value="Classic Zinc Finger"/>
    <property type="match status" value="2"/>
</dbReference>
<evidence type="ECO:0000256" key="3">
    <source>
        <dbReference type="ARBA" id="ARBA00022737"/>
    </source>
</evidence>
<dbReference type="EMBL" id="JAVRJZ010000003">
    <property type="protein sequence ID" value="KAK2724974.1"/>
    <property type="molecule type" value="Genomic_DNA"/>
</dbReference>
<evidence type="ECO:0000256" key="8">
    <source>
        <dbReference type="ARBA" id="ARBA00023163"/>
    </source>
</evidence>
<keyword evidence="11" id="KW-0175">Coiled coil</keyword>
<dbReference type="GO" id="GO:0005634">
    <property type="term" value="C:nucleus"/>
    <property type="evidence" value="ECO:0007669"/>
    <property type="project" value="UniProtKB-SubCell"/>
</dbReference>
<evidence type="ECO:0000313" key="14">
    <source>
        <dbReference type="Proteomes" id="UP001187531"/>
    </source>
</evidence>
<organism evidence="13 14">
    <name type="scientific">Artemia franciscana</name>
    <name type="common">Brine shrimp</name>
    <name type="synonym">Artemia sanfranciscana</name>
    <dbReference type="NCBI Taxonomy" id="6661"/>
    <lineage>
        <taxon>Eukaryota</taxon>
        <taxon>Metazoa</taxon>
        <taxon>Ecdysozoa</taxon>
        <taxon>Arthropoda</taxon>
        <taxon>Crustacea</taxon>
        <taxon>Branchiopoda</taxon>
        <taxon>Anostraca</taxon>
        <taxon>Artemiidae</taxon>
        <taxon>Artemia</taxon>
    </lineage>
</organism>
<keyword evidence="6" id="KW-0805">Transcription regulation</keyword>
<feature type="coiled-coil region" evidence="11">
    <location>
        <begin position="71"/>
        <end position="115"/>
    </location>
</feature>
<gene>
    <name evidence="13" type="ORF">QYM36_001430</name>
</gene>
<evidence type="ECO:0000256" key="7">
    <source>
        <dbReference type="ARBA" id="ARBA00023125"/>
    </source>
</evidence>
<keyword evidence="14" id="KW-1185">Reference proteome</keyword>
<dbReference type="GO" id="GO:0000981">
    <property type="term" value="F:DNA-binding transcription factor activity, RNA polymerase II-specific"/>
    <property type="evidence" value="ECO:0007669"/>
    <property type="project" value="TreeGrafter"/>
</dbReference>
<dbReference type="SUPFAM" id="SSF57667">
    <property type="entry name" value="beta-beta-alpha zinc fingers"/>
    <property type="match status" value="1"/>
</dbReference>
<evidence type="ECO:0000256" key="1">
    <source>
        <dbReference type="ARBA" id="ARBA00004123"/>
    </source>
</evidence>
<comment type="caution">
    <text evidence="13">The sequence shown here is derived from an EMBL/GenBank/DDBJ whole genome shotgun (WGS) entry which is preliminary data.</text>
</comment>
<feature type="domain" description="C2H2-type" evidence="12">
    <location>
        <begin position="10"/>
        <end position="37"/>
    </location>
</feature>
<dbReference type="Pfam" id="PF00096">
    <property type="entry name" value="zf-C2H2"/>
    <property type="match status" value="1"/>
</dbReference>
<keyword evidence="3" id="KW-0677">Repeat</keyword>
<keyword evidence="9" id="KW-0539">Nucleus</keyword>
<evidence type="ECO:0000256" key="6">
    <source>
        <dbReference type="ARBA" id="ARBA00023015"/>
    </source>
</evidence>
<reference evidence="13" key="1">
    <citation type="submission" date="2023-07" db="EMBL/GenBank/DDBJ databases">
        <title>Chromosome-level genome assembly of Artemia franciscana.</title>
        <authorList>
            <person name="Jo E."/>
        </authorList>
    </citation>
    <scope>NUCLEOTIDE SEQUENCE</scope>
    <source>
        <tissue evidence="13">Whole body</tissue>
    </source>
</reference>
<keyword evidence="8" id="KW-0804">Transcription</keyword>
<accession>A0AA88ID40</accession>
<dbReference type="SMART" id="SM00355">
    <property type="entry name" value="ZnF_C2H2"/>
    <property type="match status" value="1"/>
</dbReference>
<evidence type="ECO:0000256" key="10">
    <source>
        <dbReference type="PROSITE-ProRule" id="PRU00042"/>
    </source>
</evidence>
<feature type="non-terminal residue" evidence="13">
    <location>
        <position position="1"/>
    </location>
</feature>
<dbReference type="InterPro" id="IPR013087">
    <property type="entry name" value="Znf_C2H2_type"/>
</dbReference>
<dbReference type="PROSITE" id="PS50157">
    <property type="entry name" value="ZINC_FINGER_C2H2_2"/>
    <property type="match status" value="1"/>
</dbReference>
<proteinExistence type="predicted"/>
<sequence>MRTHTGEKPYKCTTCNKSFSRSEHLIEHVRIHTGEKPFKCDAEARKIKAQQDVKQREEKLVVTEAKMRAKSQSAAEEIEEIELSRREWEARLVEYESLEKEVANALEKATKELSMMQSIPQVLINWQNEGTSVVMNM</sequence>
<evidence type="ECO:0000256" key="4">
    <source>
        <dbReference type="ARBA" id="ARBA00022771"/>
    </source>
</evidence>
<comment type="subcellular location">
    <subcellularLocation>
        <location evidence="1">Nucleus</location>
    </subcellularLocation>
</comment>
<evidence type="ECO:0000259" key="12">
    <source>
        <dbReference type="PROSITE" id="PS50157"/>
    </source>
</evidence>
<evidence type="ECO:0000256" key="2">
    <source>
        <dbReference type="ARBA" id="ARBA00022723"/>
    </source>
</evidence>
<dbReference type="InterPro" id="IPR036236">
    <property type="entry name" value="Znf_C2H2_sf"/>
</dbReference>
<evidence type="ECO:0000256" key="9">
    <source>
        <dbReference type="ARBA" id="ARBA00023242"/>
    </source>
</evidence>
<keyword evidence="5" id="KW-0862">Zinc</keyword>
<dbReference type="GO" id="GO:0000978">
    <property type="term" value="F:RNA polymerase II cis-regulatory region sequence-specific DNA binding"/>
    <property type="evidence" value="ECO:0007669"/>
    <property type="project" value="TreeGrafter"/>
</dbReference>
<dbReference type="PANTHER" id="PTHR23235:SF120">
    <property type="entry name" value="KRUPPEL-LIKE FACTOR 15"/>
    <property type="match status" value="1"/>
</dbReference>
<keyword evidence="7" id="KW-0238">DNA-binding</keyword>
<evidence type="ECO:0000313" key="13">
    <source>
        <dbReference type="EMBL" id="KAK2724974.1"/>
    </source>
</evidence>
<evidence type="ECO:0000256" key="11">
    <source>
        <dbReference type="SAM" id="Coils"/>
    </source>
</evidence>